<organism evidence="3 4">
    <name type="scientific">Physocladia obscura</name>
    <dbReference type="NCBI Taxonomy" id="109957"/>
    <lineage>
        <taxon>Eukaryota</taxon>
        <taxon>Fungi</taxon>
        <taxon>Fungi incertae sedis</taxon>
        <taxon>Chytridiomycota</taxon>
        <taxon>Chytridiomycota incertae sedis</taxon>
        <taxon>Chytridiomycetes</taxon>
        <taxon>Chytridiales</taxon>
        <taxon>Chytriomycetaceae</taxon>
        <taxon>Physocladia</taxon>
    </lineage>
</organism>
<keyword evidence="2" id="KW-0732">Signal</keyword>
<evidence type="ECO:0000256" key="1">
    <source>
        <dbReference type="SAM" id="MobiDB-lite"/>
    </source>
</evidence>
<feature type="region of interest" description="Disordered" evidence="1">
    <location>
        <begin position="36"/>
        <end position="58"/>
    </location>
</feature>
<feature type="chain" id="PRO_5042040641" description="Secreted protein" evidence="2">
    <location>
        <begin position="18"/>
        <end position="87"/>
    </location>
</feature>
<keyword evidence="4" id="KW-1185">Reference proteome</keyword>
<proteinExistence type="predicted"/>
<gene>
    <name evidence="3" type="ORF">HK100_010607</name>
</gene>
<name>A0AAD5SMS3_9FUNG</name>
<accession>A0AAD5SMS3</accession>
<dbReference type="EMBL" id="JADGJH010005914">
    <property type="protein sequence ID" value="KAJ3078807.1"/>
    <property type="molecule type" value="Genomic_DNA"/>
</dbReference>
<comment type="caution">
    <text evidence="3">The sequence shown here is derived from an EMBL/GenBank/DDBJ whole genome shotgun (WGS) entry which is preliminary data.</text>
</comment>
<reference evidence="3" key="1">
    <citation type="submission" date="2020-05" db="EMBL/GenBank/DDBJ databases">
        <title>Phylogenomic resolution of chytrid fungi.</title>
        <authorList>
            <person name="Stajich J.E."/>
            <person name="Amses K."/>
            <person name="Simmons R."/>
            <person name="Seto K."/>
            <person name="Myers J."/>
            <person name="Bonds A."/>
            <person name="Quandt C.A."/>
            <person name="Barry K."/>
            <person name="Liu P."/>
            <person name="Grigoriev I."/>
            <person name="Longcore J.E."/>
            <person name="James T.Y."/>
        </authorList>
    </citation>
    <scope>NUCLEOTIDE SEQUENCE</scope>
    <source>
        <strain evidence="3">JEL0513</strain>
    </source>
</reference>
<evidence type="ECO:0000313" key="3">
    <source>
        <dbReference type="EMBL" id="KAJ3078807.1"/>
    </source>
</evidence>
<evidence type="ECO:0008006" key="5">
    <source>
        <dbReference type="Google" id="ProtNLM"/>
    </source>
</evidence>
<evidence type="ECO:0000313" key="4">
    <source>
        <dbReference type="Proteomes" id="UP001211907"/>
    </source>
</evidence>
<sequence>MIFASSVGAIGAAAVLGAGWLCGCFKSRNGSNGGANNSGYQPVPFGESDVEAGGSHQQVYPADAPPAYSVVIDHEASVAIESKDVEK</sequence>
<protein>
    <recommendedName>
        <fullName evidence="5">Secreted protein</fullName>
    </recommendedName>
</protein>
<evidence type="ECO:0000256" key="2">
    <source>
        <dbReference type="SAM" id="SignalP"/>
    </source>
</evidence>
<feature type="signal peptide" evidence="2">
    <location>
        <begin position="1"/>
        <end position="17"/>
    </location>
</feature>
<dbReference type="AlphaFoldDB" id="A0AAD5SMS3"/>
<dbReference type="Proteomes" id="UP001211907">
    <property type="component" value="Unassembled WGS sequence"/>
</dbReference>